<dbReference type="InterPro" id="IPR012318">
    <property type="entry name" value="HTH_CRP"/>
</dbReference>
<organism evidence="5 6">
    <name type="scientific">Sphingomonas aerophila</name>
    <dbReference type="NCBI Taxonomy" id="1344948"/>
    <lineage>
        <taxon>Bacteria</taxon>
        <taxon>Pseudomonadati</taxon>
        <taxon>Pseudomonadota</taxon>
        <taxon>Alphaproteobacteria</taxon>
        <taxon>Sphingomonadales</taxon>
        <taxon>Sphingomonadaceae</taxon>
        <taxon>Sphingomonas</taxon>
    </lineage>
</organism>
<feature type="domain" description="HTH crp-type" evidence="4">
    <location>
        <begin position="147"/>
        <end position="221"/>
    </location>
</feature>
<dbReference type="SUPFAM" id="SSF46785">
    <property type="entry name" value="Winged helix' DNA-binding domain"/>
    <property type="match status" value="1"/>
</dbReference>
<dbReference type="EMBL" id="JACIJK010000017">
    <property type="protein sequence ID" value="MBB5716900.1"/>
    <property type="molecule type" value="Genomic_DNA"/>
</dbReference>
<evidence type="ECO:0000256" key="3">
    <source>
        <dbReference type="ARBA" id="ARBA00023163"/>
    </source>
</evidence>
<dbReference type="Gene3D" id="2.60.120.10">
    <property type="entry name" value="Jelly Rolls"/>
    <property type="match status" value="1"/>
</dbReference>
<dbReference type="CDD" id="cd00038">
    <property type="entry name" value="CAP_ED"/>
    <property type="match status" value="1"/>
</dbReference>
<sequence>MALTRFVEQLRRLGPLSEAEEQALRSLPGRYVDVPANLDFSESISSSSERILVLVEGLLASCYDTEEGERQLTALHVPGDLCDLNSLVLASKPMCLTALAPSRVYAVARGAFTDAMQRHPGLIGILWRYSSSRVLILNERVVSLGSRDARQSLCHLFCELAVRQGFSSGGVTTTYALPIKQHQLGSALGITYVHVNRTLRALREEGLVHFQHQIVTIPNWDRLTRQAGFDPGYLTGYLQ</sequence>
<dbReference type="RefSeq" id="WP_184060569.1">
    <property type="nucleotide sequence ID" value="NZ_JACIJK010000017.1"/>
</dbReference>
<keyword evidence="1" id="KW-0805">Transcription regulation</keyword>
<proteinExistence type="predicted"/>
<evidence type="ECO:0000313" key="6">
    <source>
        <dbReference type="Proteomes" id="UP000546200"/>
    </source>
</evidence>
<dbReference type="GO" id="GO:0006355">
    <property type="term" value="P:regulation of DNA-templated transcription"/>
    <property type="evidence" value="ECO:0007669"/>
    <property type="project" value="InterPro"/>
</dbReference>
<dbReference type="SUPFAM" id="SSF51206">
    <property type="entry name" value="cAMP-binding domain-like"/>
    <property type="match status" value="1"/>
</dbReference>
<evidence type="ECO:0000259" key="4">
    <source>
        <dbReference type="PROSITE" id="PS51063"/>
    </source>
</evidence>
<name>A0A7W9EW43_9SPHN</name>
<dbReference type="Proteomes" id="UP000546200">
    <property type="component" value="Unassembled WGS sequence"/>
</dbReference>
<dbReference type="InterPro" id="IPR018490">
    <property type="entry name" value="cNMP-bd_dom_sf"/>
</dbReference>
<protein>
    <submittedName>
        <fullName evidence="5">CRP-like cAMP-binding protein</fullName>
    </submittedName>
</protein>
<dbReference type="SMART" id="SM00419">
    <property type="entry name" value="HTH_CRP"/>
    <property type="match status" value="1"/>
</dbReference>
<dbReference type="AlphaFoldDB" id="A0A7W9EW43"/>
<dbReference type="InterPro" id="IPR014710">
    <property type="entry name" value="RmlC-like_jellyroll"/>
</dbReference>
<dbReference type="Pfam" id="PF13545">
    <property type="entry name" value="HTH_Crp_2"/>
    <property type="match status" value="1"/>
</dbReference>
<dbReference type="InterPro" id="IPR000595">
    <property type="entry name" value="cNMP-bd_dom"/>
</dbReference>
<reference evidence="5 6" key="1">
    <citation type="submission" date="2020-08" db="EMBL/GenBank/DDBJ databases">
        <title>Genomic Encyclopedia of Type Strains, Phase IV (KMG-IV): sequencing the most valuable type-strain genomes for metagenomic binning, comparative biology and taxonomic classification.</title>
        <authorList>
            <person name="Goeker M."/>
        </authorList>
    </citation>
    <scope>NUCLEOTIDE SEQUENCE [LARGE SCALE GENOMIC DNA]</scope>
    <source>
        <strain evidence="5 6">DSM 100044</strain>
    </source>
</reference>
<comment type="caution">
    <text evidence="5">The sequence shown here is derived from an EMBL/GenBank/DDBJ whole genome shotgun (WGS) entry which is preliminary data.</text>
</comment>
<keyword evidence="6" id="KW-1185">Reference proteome</keyword>
<dbReference type="InterPro" id="IPR036390">
    <property type="entry name" value="WH_DNA-bd_sf"/>
</dbReference>
<evidence type="ECO:0000256" key="1">
    <source>
        <dbReference type="ARBA" id="ARBA00023015"/>
    </source>
</evidence>
<keyword evidence="2" id="KW-0238">DNA-binding</keyword>
<dbReference type="GO" id="GO:0003677">
    <property type="term" value="F:DNA binding"/>
    <property type="evidence" value="ECO:0007669"/>
    <property type="project" value="UniProtKB-KW"/>
</dbReference>
<evidence type="ECO:0000313" key="5">
    <source>
        <dbReference type="EMBL" id="MBB5716900.1"/>
    </source>
</evidence>
<keyword evidence="3" id="KW-0804">Transcription</keyword>
<dbReference type="Pfam" id="PF00027">
    <property type="entry name" value="cNMP_binding"/>
    <property type="match status" value="1"/>
</dbReference>
<evidence type="ECO:0000256" key="2">
    <source>
        <dbReference type="ARBA" id="ARBA00023125"/>
    </source>
</evidence>
<accession>A0A7W9EW43</accession>
<dbReference type="PROSITE" id="PS51063">
    <property type="entry name" value="HTH_CRP_2"/>
    <property type="match status" value="1"/>
</dbReference>
<gene>
    <name evidence="5" type="ORF">FHS94_003772</name>
</gene>